<evidence type="ECO:0000313" key="12">
    <source>
        <dbReference type="Proteomes" id="UP000002985"/>
    </source>
</evidence>
<name>I3IMA2_9BACT</name>
<dbReference type="Proteomes" id="UP000002985">
    <property type="component" value="Unassembled WGS sequence"/>
</dbReference>
<dbReference type="EMBL" id="BAFH01000003">
    <property type="protein sequence ID" value="GAB62847.1"/>
    <property type="molecule type" value="Genomic_DNA"/>
</dbReference>
<dbReference type="EC" id="2.7.7.7" evidence="1"/>
<evidence type="ECO:0000259" key="9">
    <source>
        <dbReference type="Pfam" id="PF06144"/>
    </source>
</evidence>
<comment type="similarity">
    <text evidence="7">Belongs to the DNA polymerase HolA subunit family.</text>
</comment>
<evidence type="ECO:0000256" key="3">
    <source>
        <dbReference type="ARBA" id="ARBA00022679"/>
    </source>
</evidence>
<dbReference type="Gene3D" id="3.40.50.300">
    <property type="entry name" value="P-loop containing nucleotide triphosphate hydrolases"/>
    <property type="match status" value="1"/>
</dbReference>
<evidence type="ECO:0000256" key="1">
    <source>
        <dbReference type="ARBA" id="ARBA00012417"/>
    </source>
</evidence>
<protein>
    <recommendedName>
        <fullName evidence="2">DNA polymerase III subunit delta</fullName>
        <ecNumber evidence="1">2.7.7.7</ecNumber>
    </recommendedName>
</protein>
<dbReference type="CDD" id="cd18138">
    <property type="entry name" value="HLD_clamp_pol_III_delta"/>
    <property type="match status" value="1"/>
</dbReference>
<reference evidence="11 12" key="1">
    <citation type="journal article" date="2012" name="FEBS Lett.">
        <title>Anammox organism KSU-1 expresses a NirK-type copper-containing nitrite reductase instead of a NirS-type with cytochrome cd1.</title>
        <authorList>
            <person name="Hira D."/>
            <person name="Toh H."/>
            <person name="Migita C.T."/>
            <person name="Okubo H."/>
            <person name="Nishiyama T."/>
            <person name="Hattori M."/>
            <person name="Furukawa K."/>
            <person name="Fujii T."/>
        </authorList>
    </citation>
    <scope>NUCLEOTIDE SEQUENCE [LARGE SCALE GENOMIC DNA]</scope>
</reference>
<keyword evidence="6" id="KW-0239">DNA-directed DNA polymerase</keyword>
<keyword evidence="5" id="KW-0235">DNA replication</keyword>
<dbReference type="InterPro" id="IPR027417">
    <property type="entry name" value="P-loop_NTPase"/>
</dbReference>
<dbReference type="SUPFAM" id="SSF48019">
    <property type="entry name" value="post-AAA+ oligomerization domain-like"/>
    <property type="match status" value="1"/>
</dbReference>
<organism evidence="11 12">
    <name type="scientific">Candidatus Jettenia caeni</name>
    <dbReference type="NCBI Taxonomy" id="247490"/>
    <lineage>
        <taxon>Bacteria</taxon>
        <taxon>Pseudomonadati</taxon>
        <taxon>Planctomycetota</taxon>
        <taxon>Candidatus Brocadiia</taxon>
        <taxon>Candidatus Brocadiales</taxon>
        <taxon>Candidatus Brocadiaceae</taxon>
        <taxon>Candidatus Jettenia</taxon>
    </lineage>
</organism>
<comment type="catalytic activity">
    <reaction evidence="8">
        <text>DNA(n) + a 2'-deoxyribonucleoside 5'-triphosphate = DNA(n+1) + diphosphate</text>
        <dbReference type="Rhea" id="RHEA:22508"/>
        <dbReference type="Rhea" id="RHEA-COMP:17339"/>
        <dbReference type="Rhea" id="RHEA-COMP:17340"/>
        <dbReference type="ChEBI" id="CHEBI:33019"/>
        <dbReference type="ChEBI" id="CHEBI:61560"/>
        <dbReference type="ChEBI" id="CHEBI:173112"/>
        <dbReference type="EC" id="2.7.7.7"/>
    </reaction>
</comment>
<sequence length="325" mass="37207">MDIHQCKDKIFPIYVVFGDEEFFIREALSSLKAHLLKDTDPTISLVEFKGDEVAGGIIFDELRTMPFFAGKNKVVIVEEADSFVEKNRQVLEKYVQAPASHSQLILVCDKWDKRTKLATLVDKVGILVECKKLKDHQLPNWIITRTKQYTKKVTTKAAQMIAENAGNNLAILDKHIEKLSIYLGDRTAIDEKDVEALVGIDRNRTIFELTDAVAQRNVTLALKTLSQMLIHGEDSVKIISLLAWQMKRLWRAKQMLNKGEHESKVTSELQVLPFFAKRFFEQVKIFTEKDLTKKYALLLEADVKSKTSSFSMQLLLELLVYKLCV</sequence>
<dbReference type="Pfam" id="PF06144">
    <property type="entry name" value="DNA_pol3_delta"/>
    <property type="match status" value="1"/>
</dbReference>
<dbReference type="eggNOG" id="COG1466">
    <property type="taxonomic scope" value="Bacteria"/>
</dbReference>
<accession>I3IMA2</accession>
<keyword evidence="12" id="KW-1185">Reference proteome</keyword>
<dbReference type="OrthoDB" id="269621at2"/>
<dbReference type="Gene3D" id="1.10.8.60">
    <property type="match status" value="1"/>
</dbReference>
<evidence type="ECO:0000256" key="7">
    <source>
        <dbReference type="ARBA" id="ARBA00034754"/>
    </source>
</evidence>
<dbReference type="GO" id="GO:0006261">
    <property type="term" value="P:DNA-templated DNA replication"/>
    <property type="evidence" value="ECO:0007669"/>
    <property type="project" value="TreeGrafter"/>
</dbReference>
<dbReference type="InterPro" id="IPR048466">
    <property type="entry name" value="DNA_pol3_delta-like_C"/>
</dbReference>
<evidence type="ECO:0000256" key="4">
    <source>
        <dbReference type="ARBA" id="ARBA00022695"/>
    </source>
</evidence>
<dbReference type="AlphaFoldDB" id="I3IMA2"/>
<dbReference type="STRING" id="247490.KSU1_C1251"/>
<evidence type="ECO:0000256" key="8">
    <source>
        <dbReference type="ARBA" id="ARBA00049244"/>
    </source>
</evidence>
<gene>
    <name evidence="11" type="ORF">KSU1_C1251</name>
</gene>
<dbReference type="GO" id="GO:0003677">
    <property type="term" value="F:DNA binding"/>
    <property type="evidence" value="ECO:0007669"/>
    <property type="project" value="InterPro"/>
</dbReference>
<dbReference type="Gene3D" id="1.20.272.10">
    <property type="match status" value="1"/>
</dbReference>
<evidence type="ECO:0000259" key="10">
    <source>
        <dbReference type="Pfam" id="PF21694"/>
    </source>
</evidence>
<dbReference type="PANTHER" id="PTHR34388:SF1">
    <property type="entry name" value="DNA POLYMERASE III SUBUNIT DELTA"/>
    <property type="match status" value="1"/>
</dbReference>
<evidence type="ECO:0000256" key="2">
    <source>
        <dbReference type="ARBA" id="ARBA00017703"/>
    </source>
</evidence>
<dbReference type="Pfam" id="PF21694">
    <property type="entry name" value="DNA_pol3_delta_C"/>
    <property type="match status" value="1"/>
</dbReference>
<evidence type="ECO:0000256" key="5">
    <source>
        <dbReference type="ARBA" id="ARBA00022705"/>
    </source>
</evidence>
<proteinExistence type="inferred from homology"/>
<feature type="domain" description="DNA polymerase III delta N-terminal" evidence="9">
    <location>
        <begin position="14"/>
        <end position="131"/>
    </location>
</feature>
<dbReference type="InterPro" id="IPR008921">
    <property type="entry name" value="DNA_pol3_clamp-load_cplx_C"/>
</dbReference>
<dbReference type="GO" id="GO:0009360">
    <property type="term" value="C:DNA polymerase III complex"/>
    <property type="evidence" value="ECO:0007669"/>
    <property type="project" value="InterPro"/>
</dbReference>
<evidence type="ECO:0000313" key="11">
    <source>
        <dbReference type="EMBL" id="GAB62847.1"/>
    </source>
</evidence>
<dbReference type="GO" id="GO:0003887">
    <property type="term" value="F:DNA-directed DNA polymerase activity"/>
    <property type="evidence" value="ECO:0007669"/>
    <property type="project" value="UniProtKB-KW"/>
</dbReference>
<feature type="domain" description="DNA polymerase III delta subunit-like C-terminal" evidence="10">
    <location>
        <begin position="204"/>
        <end position="323"/>
    </location>
</feature>
<dbReference type="SUPFAM" id="SSF52540">
    <property type="entry name" value="P-loop containing nucleoside triphosphate hydrolases"/>
    <property type="match status" value="1"/>
</dbReference>
<dbReference type="NCBIfam" id="TIGR01128">
    <property type="entry name" value="holA"/>
    <property type="match status" value="1"/>
</dbReference>
<dbReference type="PANTHER" id="PTHR34388">
    <property type="entry name" value="DNA POLYMERASE III SUBUNIT DELTA"/>
    <property type="match status" value="1"/>
</dbReference>
<keyword evidence="4" id="KW-0548">Nucleotidyltransferase</keyword>
<dbReference type="InterPro" id="IPR010372">
    <property type="entry name" value="DNA_pol3_delta_N"/>
</dbReference>
<evidence type="ECO:0000256" key="6">
    <source>
        <dbReference type="ARBA" id="ARBA00022932"/>
    </source>
</evidence>
<comment type="caution">
    <text evidence="11">The sequence shown here is derived from an EMBL/GenBank/DDBJ whole genome shotgun (WGS) entry which is preliminary data.</text>
</comment>
<keyword evidence="3" id="KW-0808">Transferase</keyword>
<dbReference type="InterPro" id="IPR005790">
    <property type="entry name" value="DNA_polIII_delta"/>
</dbReference>